<evidence type="ECO:0000313" key="1">
    <source>
        <dbReference type="EMBL" id="GAN76370.1"/>
    </source>
</evidence>
<dbReference type="AlphaFoldDB" id="A0A0D6P3N3"/>
<keyword evidence="2" id="KW-1185">Reference proteome</keyword>
<proteinExistence type="predicted"/>
<protein>
    <recommendedName>
        <fullName evidence="3">Lipoprotein</fullName>
    </recommendedName>
</protein>
<comment type="caution">
    <text evidence="1">The sequence shown here is derived from an EMBL/GenBank/DDBJ whole genome shotgun (WGS) entry which is preliminary data.</text>
</comment>
<evidence type="ECO:0008006" key="3">
    <source>
        <dbReference type="Google" id="ProtNLM"/>
    </source>
</evidence>
<dbReference type="PROSITE" id="PS51257">
    <property type="entry name" value="PROKAR_LIPOPROTEIN"/>
    <property type="match status" value="1"/>
</dbReference>
<dbReference type="Proteomes" id="UP000032680">
    <property type="component" value="Unassembled WGS sequence"/>
</dbReference>
<gene>
    <name evidence="1" type="ORF">Asru_0086_46</name>
</gene>
<organism evidence="1 2">
    <name type="scientific">Acidisphaera rubrifaciens HS-AP3</name>
    <dbReference type="NCBI Taxonomy" id="1231350"/>
    <lineage>
        <taxon>Bacteria</taxon>
        <taxon>Pseudomonadati</taxon>
        <taxon>Pseudomonadota</taxon>
        <taxon>Alphaproteobacteria</taxon>
        <taxon>Acetobacterales</taxon>
        <taxon>Acetobacteraceae</taxon>
        <taxon>Acidisphaera</taxon>
    </lineage>
</organism>
<accession>A0A0D6P3N3</accession>
<name>A0A0D6P3N3_9PROT</name>
<dbReference type="RefSeq" id="WP_048860171.1">
    <property type="nucleotide sequence ID" value="NZ_BANB01000086.1"/>
</dbReference>
<reference evidence="1 2" key="1">
    <citation type="submission" date="2012-11" db="EMBL/GenBank/DDBJ databases">
        <title>Whole genome sequence of Acidisphaera rubrifaciens HS-AP3.</title>
        <authorList>
            <person name="Azuma Y."/>
            <person name="Higashiura N."/>
            <person name="Hirakawa H."/>
            <person name="Matsushita K."/>
        </authorList>
    </citation>
    <scope>NUCLEOTIDE SEQUENCE [LARGE SCALE GENOMIC DNA]</scope>
    <source>
        <strain evidence="1 2">HS-AP3</strain>
    </source>
</reference>
<sequence length="152" mass="16009">MNRSLLRQSLLACTSLALLGGCQTLRDTRTTLSSSLGTGETFAIYGLEGRWAGKTTPDTPDCVGPTTAILTVGSDGFALDPFASTFVIDGKVSAGGAFAGTLTRDVAGAGNKHIERKLTFDGQVRKQSDGSEQIDGRLQSGRCSWHVSLRRA</sequence>
<evidence type="ECO:0000313" key="2">
    <source>
        <dbReference type="Proteomes" id="UP000032680"/>
    </source>
</evidence>
<dbReference type="EMBL" id="BANB01000086">
    <property type="protein sequence ID" value="GAN76370.1"/>
    <property type="molecule type" value="Genomic_DNA"/>
</dbReference>